<accession>B9FG17</accession>
<reference evidence="2" key="1">
    <citation type="journal article" date="2005" name="PLoS Biol.">
        <title>The genomes of Oryza sativa: a history of duplications.</title>
        <authorList>
            <person name="Yu J."/>
            <person name="Wang J."/>
            <person name="Lin W."/>
            <person name="Li S."/>
            <person name="Li H."/>
            <person name="Zhou J."/>
            <person name="Ni P."/>
            <person name="Dong W."/>
            <person name="Hu S."/>
            <person name="Zeng C."/>
            <person name="Zhang J."/>
            <person name="Zhang Y."/>
            <person name="Li R."/>
            <person name="Xu Z."/>
            <person name="Li S."/>
            <person name="Li X."/>
            <person name="Zheng H."/>
            <person name="Cong L."/>
            <person name="Lin L."/>
            <person name="Yin J."/>
            <person name="Geng J."/>
            <person name="Li G."/>
            <person name="Shi J."/>
            <person name="Liu J."/>
            <person name="Lv H."/>
            <person name="Li J."/>
            <person name="Wang J."/>
            <person name="Deng Y."/>
            <person name="Ran L."/>
            <person name="Shi X."/>
            <person name="Wang X."/>
            <person name="Wu Q."/>
            <person name="Li C."/>
            <person name="Ren X."/>
            <person name="Wang J."/>
            <person name="Wang X."/>
            <person name="Li D."/>
            <person name="Liu D."/>
            <person name="Zhang X."/>
            <person name="Ji Z."/>
            <person name="Zhao W."/>
            <person name="Sun Y."/>
            <person name="Zhang Z."/>
            <person name="Bao J."/>
            <person name="Han Y."/>
            <person name="Dong L."/>
            <person name="Ji J."/>
            <person name="Chen P."/>
            <person name="Wu S."/>
            <person name="Liu J."/>
            <person name="Xiao Y."/>
            <person name="Bu D."/>
            <person name="Tan J."/>
            <person name="Yang L."/>
            <person name="Ye C."/>
            <person name="Zhang J."/>
            <person name="Xu J."/>
            <person name="Zhou Y."/>
            <person name="Yu Y."/>
            <person name="Zhang B."/>
            <person name="Zhuang S."/>
            <person name="Wei H."/>
            <person name="Liu B."/>
            <person name="Lei M."/>
            <person name="Yu H."/>
            <person name="Li Y."/>
            <person name="Xu H."/>
            <person name="Wei S."/>
            <person name="He X."/>
            <person name="Fang L."/>
            <person name="Zhang Z."/>
            <person name="Zhang Y."/>
            <person name="Huang X."/>
            <person name="Su Z."/>
            <person name="Tong W."/>
            <person name="Li J."/>
            <person name="Tong Z."/>
            <person name="Li S."/>
            <person name="Ye J."/>
            <person name="Wang L."/>
            <person name="Fang L."/>
            <person name="Lei T."/>
            <person name="Chen C."/>
            <person name="Chen H."/>
            <person name="Xu Z."/>
            <person name="Li H."/>
            <person name="Huang H."/>
            <person name="Zhang F."/>
            <person name="Xu H."/>
            <person name="Li N."/>
            <person name="Zhao C."/>
            <person name="Li S."/>
            <person name="Dong L."/>
            <person name="Huang Y."/>
            <person name="Li L."/>
            <person name="Xi Y."/>
            <person name="Qi Q."/>
            <person name="Li W."/>
            <person name="Zhang B."/>
            <person name="Hu W."/>
            <person name="Zhang Y."/>
            <person name="Tian X."/>
            <person name="Jiao Y."/>
            <person name="Liang X."/>
            <person name="Jin J."/>
            <person name="Gao L."/>
            <person name="Zheng W."/>
            <person name="Hao B."/>
            <person name="Liu S."/>
            <person name="Wang W."/>
            <person name="Yuan L."/>
            <person name="Cao M."/>
            <person name="McDermott J."/>
            <person name="Samudrala R."/>
            <person name="Wang J."/>
            <person name="Wong G.K."/>
            <person name="Yang H."/>
        </authorList>
    </citation>
    <scope>NUCLEOTIDE SEQUENCE [LARGE SCALE GENOMIC DNA]</scope>
</reference>
<gene>
    <name evidence="2" type="ORF">OsJ_15392</name>
</gene>
<sequence>MDVSWQVNPGRLWWCAARVGYRARELGPGRRGVDGDLDERGCTLYSANRGRAQTPDRRAVASRSNIDRPSPHTSRERTTPKLRPEARAEGFINVVIL</sequence>
<evidence type="ECO:0000313" key="2">
    <source>
        <dbReference type="EMBL" id="EEE61301.1"/>
    </source>
</evidence>
<evidence type="ECO:0000256" key="1">
    <source>
        <dbReference type="SAM" id="MobiDB-lite"/>
    </source>
</evidence>
<feature type="compositionally biased region" description="Basic and acidic residues" evidence="1">
    <location>
        <begin position="54"/>
        <end position="84"/>
    </location>
</feature>
<organism evidence="2">
    <name type="scientific">Oryza sativa subsp. japonica</name>
    <name type="common">Rice</name>
    <dbReference type="NCBI Taxonomy" id="39947"/>
    <lineage>
        <taxon>Eukaryota</taxon>
        <taxon>Viridiplantae</taxon>
        <taxon>Streptophyta</taxon>
        <taxon>Embryophyta</taxon>
        <taxon>Tracheophyta</taxon>
        <taxon>Spermatophyta</taxon>
        <taxon>Magnoliopsida</taxon>
        <taxon>Liliopsida</taxon>
        <taxon>Poales</taxon>
        <taxon>Poaceae</taxon>
        <taxon>BOP clade</taxon>
        <taxon>Oryzoideae</taxon>
        <taxon>Oryzeae</taxon>
        <taxon>Oryzinae</taxon>
        <taxon>Oryza</taxon>
        <taxon>Oryza sativa</taxon>
    </lineage>
</organism>
<dbReference type="Proteomes" id="UP000007752">
    <property type="component" value="Chromosome 4"/>
</dbReference>
<proteinExistence type="predicted"/>
<protein>
    <submittedName>
        <fullName evidence="2">Uncharacterized protein</fullName>
    </submittedName>
</protein>
<feature type="region of interest" description="Disordered" evidence="1">
    <location>
        <begin position="48"/>
        <end position="84"/>
    </location>
</feature>
<reference evidence="2" key="2">
    <citation type="submission" date="2008-12" db="EMBL/GenBank/DDBJ databases">
        <title>Improved gene annotation of the rice (Oryza sativa) genomes.</title>
        <authorList>
            <person name="Wang J."/>
            <person name="Li R."/>
            <person name="Fan W."/>
            <person name="Huang Q."/>
            <person name="Zhang J."/>
            <person name="Zhou Y."/>
            <person name="Hu Y."/>
            <person name="Zi S."/>
            <person name="Li J."/>
            <person name="Ni P."/>
            <person name="Zheng H."/>
            <person name="Zhang Y."/>
            <person name="Zhao M."/>
            <person name="Hao Q."/>
            <person name="McDermott J."/>
            <person name="Samudrala R."/>
            <person name="Kristiansen K."/>
            <person name="Wong G.K.-S."/>
        </authorList>
    </citation>
    <scope>NUCLEOTIDE SEQUENCE</scope>
</reference>
<name>B9FG17_ORYSJ</name>
<dbReference type="EMBL" id="CM000141">
    <property type="protein sequence ID" value="EEE61301.1"/>
    <property type="molecule type" value="Genomic_DNA"/>
</dbReference>
<dbReference type="AlphaFoldDB" id="B9FG17"/>